<dbReference type="AlphaFoldDB" id="A0AA88DNX2"/>
<comment type="caution">
    <text evidence="2">The sequence shown here is derived from an EMBL/GenBank/DDBJ whole genome shotgun (WGS) entry which is preliminary data.</text>
</comment>
<organism evidence="2 3">
    <name type="scientific">Ficus carica</name>
    <name type="common">Common fig</name>
    <dbReference type="NCBI Taxonomy" id="3494"/>
    <lineage>
        <taxon>Eukaryota</taxon>
        <taxon>Viridiplantae</taxon>
        <taxon>Streptophyta</taxon>
        <taxon>Embryophyta</taxon>
        <taxon>Tracheophyta</taxon>
        <taxon>Spermatophyta</taxon>
        <taxon>Magnoliopsida</taxon>
        <taxon>eudicotyledons</taxon>
        <taxon>Gunneridae</taxon>
        <taxon>Pentapetalae</taxon>
        <taxon>rosids</taxon>
        <taxon>fabids</taxon>
        <taxon>Rosales</taxon>
        <taxon>Moraceae</taxon>
        <taxon>Ficeae</taxon>
        <taxon>Ficus</taxon>
    </lineage>
</organism>
<name>A0AA88DNX2_FICCA</name>
<protein>
    <submittedName>
        <fullName evidence="2">Uncharacterized protein</fullName>
    </submittedName>
</protein>
<keyword evidence="3" id="KW-1185">Reference proteome</keyword>
<feature type="region of interest" description="Disordered" evidence="1">
    <location>
        <begin position="1"/>
        <end position="20"/>
    </location>
</feature>
<dbReference type="Proteomes" id="UP001187192">
    <property type="component" value="Unassembled WGS sequence"/>
</dbReference>
<sequence>MAARPSRPGESTPARLCGAGSAVSPSRFDGRAAGRAAARLCGTAALPSRSDGWAARRAPAWPQACVARLRRSLGPHGPFDLLSPRGPLDSIVSFDLMSN</sequence>
<accession>A0AA88DNX2</accession>
<gene>
    <name evidence="2" type="ORF">TIFTF001_027906</name>
</gene>
<evidence type="ECO:0000313" key="3">
    <source>
        <dbReference type="Proteomes" id="UP001187192"/>
    </source>
</evidence>
<evidence type="ECO:0000256" key="1">
    <source>
        <dbReference type="SAM" id="MobiDB-lite"/>
    </source>
</evidence>
<dbReference type="EMBL" id="BTGU01000081">
    <property type="protein sequence ID" value="GMN58809.1"/>
    <property type="molecule type" value="Genomic_DNA"/>
</dbReference>
<proteinExistence type="predicted"/>
<reference evidence="2" key="1">
    <citation type="submission" date="2023-07" db="EMBL/GenBank/DDBJ databases">
        <title>draft genome sequence of fig (Ficus carica).</title>
        <authorList>
            <person name="Takahashi T."/>
            <person name="Nishimura K."/>
        </authorList>
    </citation>
    <scope>NUCLEOTIDE SEQUENCE</scope>
</reference>
<evidence type="ECO:0000313" key="2">
    <source>
        <dbReference type="EMBL" id="GMN58809.1"/>
    </source>
</evidence>